<reference evidence="1 2" key="1">
    <citation type="submission" date="2021-06" db="EMBL/GenBank/DDBJ databases">
        <authorList>
            <person name="Kallberg Y."/>
            <person name="Tangrot J."/>
            <person name="Rosling A."/>
        </authorList>
    </citation>
    <scope>NUCLEOTIDE SEQUENCE [LARGE SCALE GENOMIC DNA]</scope>
    <source>
        <strain evidence="1 2">120-4 pot B 10/14</strain>
    </source>
</reference>
<proteinExistence type="predicted"/>
<organism evidence="1 2">
    <name type="scientific">Gigaspora margarita</name>
    <dbReference type="NCBI Taxonomy" id="4874"/>
    <lineage>
        <taxon>Eukaryota</taxon>
        <taxon>Fungi</taxon>
        <taxon>Fungi incertae sedis</taxon>
        <taxon>Mucoromycota</taxon>
        <taxon>Glomeromycotina</taxon>
        <taxon>Glomeromycetes</taxon>
        <taxon>Diversisporales</taxon>
        <taxon>Gigasporaceae</taxon>
        <taxon>Gigaspora</taxon>
    </lineage>
</organism>
<gene>
    <name evidence="1" type="ORF">GMARGA_LOCUS8820</name>
</gene>
<sequence length="73" mass="8226">MLLFLSSSLGSNRKGLEKLWLFGDSRDNSGSGKSSEFLLLQIVLLEPARLQKGFGSYKQDDFEQKVNVLADRF</sequence>
<dbReference type="EMBL" id="CAJVQB010004601">
    <property type="protein sequence ID" value="CAG8640568.1"/>
    <property type="molecule type" value="Genomic_DNA"/>
</dbReference>
<accession>A0ABN7UNK8</accession>
<evidence type="ECO:0000313" key="2">
    <source>
        <dbReference type="Proteomes" id="UP000789901"/>
    </source>
</evidence>
<keyword evidence="2" id="KW-1185">Reference proteome</keyword>
<comment type="caution">
    <text evidence="1">The sequence shown here is derived from an EMBL/GenBank/DDBJ whole genome shotgun (WGS) entry which is preliminary data.</text>
</comment>
<protein>
    <submittedName>
        <fullName evidence="1">14122_t:CDS:1</fullName>
    </submittedName>
</protein>
<name>A0ABN7UNK8_GIGMA</name>
<dbReference type="Proteomes" id="UP000789901">
    <property type="component" value="Unassembled WGS sequence"/>
</dbReference>
<evidence type="ECO:0000313" key="1">
    <source>
        <dbReference type="EMBL" id="CAG8640568.1"/>
    </source>
</evidence>